<accession>A0A7W6RZV3</accession>
<evidence type="ECO:0000256" key="1">
    <source>
        <dbReference type="SAM" id="SignalP"/>
    </source>
</evidence>
<protein>
    <submittedName>
        <fullName evidence="2">ABC-type amino acid transport substrate-binding protein</fullName>
    </submittedName>
</protein>
<keyword evidence="1" id="KW-0732">Signal</keyword>
<dbReference type="SUPFAM" id="SSF53850">
    <property type="entry name" value="Periplasmic binding protein-like II"/>
    <property type="match status" value="1"/>
</dbReference>
<reference evidence="2 3" key="1">
    <citation type="submission" date="2020-08" db="EMBL/GenBank/DDBJ databases">
        <title>Genome sequencing of Purple Non-Sulfur Bacteria from various extreme environments.</title>
        <authorList>
            <person name="Mayer M."/>
        </authorList>
    </citation>
    <scope>NUCLEOTIDE SEQUENCE [LARGE SCALE GENOMIC DNA]</scope>
    <source>
        <strain evidence="2 3">JA135</strain>
    </source>
</reference>
<sequence length="277" mass="29485">MPRIRLSITSALRTVTGRAGRILAVALALTAAAPAGAAAAQASADTEVLVIGVENILYLPAYGVQDGAYAGYARDLFDAFAADAGYTVEYRALPVARLYASLAAGAVDLKFPDNPRWRPDFREGRTIHYSAPVLAYLDATLVWAERADAVTPDDIRRLGTVTGFTPWPWLDRIESGAVTVTENSSFESLVLQALAGRVDGAYANIAGVNRVLTEVLDRPGVLAFAPALPHDRGSYRASTIDHPEIIAALDAWMAVNADRLAALKARHGAERGVGSQE</sequence>
<organism evidence="2 3">
    <name type="scientific">Roseospira goensis</name>
    <dbReference type="NCBI Taxonomy" id="391922"/>
    <lineage>
        <taxon>Bacteria</taxon>
        <taxon>Pseudomonadati</taxon>
        <taxon>Pseudomonadota</taxon>
        <taxon>Alphaproteobacteria</taxon>
        <taxon>Rhodospirillales</taxon>
        <taxon>Rhodospirillaceae</taxon>
        <taxon>Roseospira</taxon>
    </lineage>
</organism>
<dbReference type="Gene3D" id="3.40.190.10">
    <property type="entry name" value="Periplasmic binding protein-like II"/>
    <property type="match status" value="2"/>
</dbReference>
<evidence type="ECO:0000313" key="3">
    <source>
        <dbReference type="Proteomes" id="UP000555728"/>
    </source>
</evidence>
<proteinExistence type="predicted"/>
<dbReference type="AlphaFoldDB" id="A0A7W6RZV3"/>
<gene>
    <name evidence="2" type="ORF">GGD88_001863</name>
</gene>
<evidence type="ECO:0000313" key="2">
    <source>
        <dbReference type="EMBL" id="MBB4286136.1"/>
    </source>
</evidence>
<feature type="chain" id="PRO_5031414733" evidence="1">
    <location>
        <begin position="38"/>
        <end position="277"/>
    </location>
</feature>
<dbReference type="Proteomes" id="UP000555728">
    <property type="component" value="Unassembled WGS sequence"/>
</dbReference>
<dbReference type="EMBL" id="JACIGI010000013">
    <property type="protein sequence ID" value="MBB4286136.1"/>
    <property type="molecule type" value="Genomic_DNA"/>
</dbReference>
<feature type="signal peptide" evidence="1">
    <location>
        <begin position="1"/>
        <end position="37"/>
    </location>
</feature>
<dbReference type="RefSeq" id="WP_184434548.1">
    <property type="nucleotide sequence ID" value="NZ_JACIGI010000013.1"/>
</dbReference>
<keyword evidence="3" id="KW-1185">Reference proteome</keyword>
<comment type="caution">
    <text evidence="2">The sequence shown here is derived from an EMBL/GenBank/DDBJ whole genome shotgun (WGS) entry which is preliminary data.</text>
</comment>
<name>A0A7W6RZV3_9PROT</name>